<evidence type="ECO:0000313" key="1">
    <source>
        <dbReference type="EMBL" id="SPO06769.1"/>
    </source>
</evidence>
<name>A0AAE8N7B8_9PEZI</name>
<dbReference type="Proteomes" id="UP001187682">
    <property type="component" value="Unassembled WGS sequence"/>
</dbReference>
<gene>
    <name evidence="1" type="ORF">DNG_09463</name>
</gene>
<dbReference type="AlphaFoldDB" id="A0AAE8N7B8"/>
<protein>
    <submittedName>
        <fullName evidence="1">Uncharacterized protein</fullName>
    </submittedName>
</protein>
<keyword evidence="2" id="KW-1185">Reference proteome</keyword>
<dbReference type="EMBL" id="ONZQ02000017">
    <property type="protein sequence ID" value="SPO06769.1"/>
    <property type="molecule type" value="Genomic_DNA"/>
</dbReference>
<sequence length="106" mass="11880">MVLLASLAAKTLAQGPRGVFFASRDPKCLLSEEIILPSDEQDRGHFTSDVISIRAYLPDCKLVFRDEVDGKVQATPIFTIDADDHDCYKLPKTGLHWNVDCEDKEE</sequence>
<accession>A0AAE8N7B8</accession>
<evidence type="ECO:0000313" key="2">
    <source>
        <dbReference type="Proteomes" id="UP001187682"/>
    </source>
</evidence>
<reference evidence="1" key="1">
    <citation type="submission" date="2018-03" db="EMBL/GenBank/DDBJ databases">
        <authorList>
            <person name="Guldener U."/>
        </authorList>
    </citation>
    <scope>NUCLEOTIDE SEQUENCE</scope>
</reference>
<organism evidence="1 2">
    <name type="scientific">Cephalotrichum gorgonifer</name>
    <dbReference type="NCBI Taxonomy" id="2041049"/>
    <lineage>
        <taxon>Eukaryota</taxon>
        <taxon>Fungi</taxon>
        <taxon>Dikarya</taxon>
        <taxon>Ascomycota</taxon>
        <taxon>Pezizomycotina</taxon>
        <taxon>Sordariomycetes</taxon>
        <taxon>Hypocreomycetidae</taxon>
        <taxon>Microascales</taxon>
        <taxon>Microascaceae</taxon>
        <taxon>Cephalotrichum</taxon>
    </lineage>
</organism>
<proteinExistence type="predicted"/>
<comment type="caution">
    <text evidence="1">The sequence shown here is derived from an EMBL/GenBank/DDBJ whole genome shotgun (WGS) entry which is preliminary data.</text>
</comment>